<dbReference type="GO" id="GO:0000139">
    <property type="term" value="C:Golgi membrane"/>
    <property type="evidence" value="ECO:0007669"/>
    <property type="project" value="UniProtKB-SubCell"/>
</dbReference>
<keyword evidence="3 9" id="KW-0808">Transferase</keyword>
<comment type="caution">
    <text evidence="10">The sequence shown here is derived from an EMBL/GenBank/DDBJ whole genome shotgun (WGS) entry which is preliminary data.</text>
</comment>
<proteinExistence type="inferred from homology"/>
<keyword evidence="4 9" id="KW-0812">Transmembrane</keyword>
<evidence type="ECO:0000256" key="3">
    <source>
        <dbReference type="ARBA" id="ARBA00022679"/>
    </source>
</evidence>
<keyword evidence="5 9" id="KW-1133">Transmembrane helix</keyword>
<evidence type="ECO:0000256" key="7">
    <source>
        <dbReference type="ARBA" id="ARBA00023136"/>
    </source>
</evidence>
<dbReference type="InterPro" id="IPR018011">
    <property type="entry name" value="Carb_sulfotrans_8-10"/>
</dbReference>
<evidence type="ECO:0000313" key="11">
    <source>
        <dbReference type="Proteomes" id="UP000749559"/>
    </source>
</evidence>
<dbReference type="Proteomes" id="UP000749559">
    <property type="component" value="Unassembled WGS sequence"/>
</dbReference>
<keyword evidence="9" id="KW-0735">Signal-anchor</keyword>
<dbReference type="GO" id="GO:0008146">
    <property type="term" value="F:sulfotransferase activity"/>
    <property type="evidence" value="ECO:0007669"/>
    <property type="project" value="InterPro"/>
</dbReference>
<comment type="subcellular location">
    <subcellularLocation>
        <location evidence="1 9">Golgi apparatus membrane</location>
        <topology evidence="1 9">Single-pass type II membrane protein</topology>
    </subcellularLocation>
</comment>
<gene>
    <name evidence="10" type="ORF">OFUS_LOCUS24457</name>
</gene>
<evidence type="ECO:0000256" key="4">
    <source>
        <dbReference type="ARBA" id="ARBA00022692"/>
    </source>
</evidence>
<evidence type="ECO:0000256" key="1">
    <source>
        <dbReference type="ARBA" id="ARBA00004323"/>
    </source>
</evidence>
<protein>
    <recommendedName>
        <fullName evidence="9">Carbohydrate sulfotransferase</fullName>
        <ecNumber evidence="9">2.8.2.-</ecNumber>
    </recommendedName>
</protein>
<dbReference type="PANTHER" id="PTHR12137">
    <property type="entry name" value="CARBOHYDRATE SULFOTRANSFERASE"/>
    <property type="match status" value="1"/>
</dbReference>
<dbReference type="PANTHER" id="PTHR12137:SF54">
    <property type="entry name" value="CARBOHYDRATE SULFOTRANSFERASE"/>
    <property type="match status" value="1"/>
</dbReference>
<dbReference type="EC" id="2.8.2.-" evidence="9"/>
<keyword evidence="9" id="KW-0119">Carbohydrate metabolism</keyword>
<dbReference type="EMBL" id="CAIIXF020000012">
    <property type="protein sequence ID" value="CAH1800592.1"/>
    <property type="molecule type" value="Genomic_DNA"/>
</dbReference>
<keyword evidence="11" id="KW-1185">Reference proteome</keyword>
<dbReference type="AlphaFoldDB" id="A0A8S4Q1R4"/>
<evidence type="ECO:0000256" key="2">
    <source>
        <dbReference type="ARBA" id="ARBA00006339"/>
    </source>
</evidence>
<evidence type="ECO:0000256" key="8">
    <source>
        <dbReference type="ARBA" id="ARBA00023180"/>
    </source>
</evidence>
<evidence type="ECO:0000313" key="10">
    <source>
        <dbReference type="EMBL" id="CAH1800592.1"/>
    </source>
</evidence>
<comment type="similarity">
    <text evidence="2 9">Belongs to the sulfotransferase 2 family.</text>
</comment>
<dbReference type="Pfam" id="PF03567">
    <property type="entry name" value="Sulfotransfer_2"/>
    <property type="match status" value="1"/>
</dbReference>
<name>A0A8S4Q1R4_OWEFU</name>
<keyword evidence="6 9" id="KW-0333">Golgi apparatus</keyword>
<evidence type="ECO:0000256" key="9">
    <source>
        <dbReference type="RuleBase" id="RU364020"/>
    </source>
</evidence>
<sequence length="407" mass="47985">MITGDHKYICSRLTRTADGLNMPKSIKFLVKLYVVTCIFISAVLFSLELSFTCKHTHSINMPLHCGILSLNRTRDVSNSTRVFQSKNIFDIISSNRTHDVSNDAGVFQSKNLSEIRLTPPRKITMEDVMSQRKSRVDAICDKKHPKDNYLRYTPPRSHFIVVDQKYKVVYCMVPKIASTSWTKMFLAQHERKTYDKISWKYWLSHWRTHMKDLNIFSKVQRKTILTTYKKFLFIRDPLDRIRSAFNNKFTRAGMSNEPELKAYGQRYGKRIIQRFRKNPDKQSSRTGLGVKFPEFIQYITSNGLYKADEHWNSIYNLCQPCHIRYDYIGNFYNVVEESKFVMDHIGLKNITYPSENILQVKKSSQSANVNMIKKFYESIPQAQKHLLWDMYKNDNELYGDLFNFIKL</sequence>
<organism evidence="10 11">
    <name type="scientific">Owenia fusiformis</name>
    <name type="common">Polychaete worm</name>
    <dbReference type="NCBI Taxonomy" id="6347"/>
    <lineage>
        <taxon>Eukaryota</taxon>
        <taxon>Metazoa</taxon>
        <taxon>Spiralia</taxon>
        <taxon>Lophotrochozoa</taxon>
        <taxon>Annelida</taxon>
        <taxon>Polychaeta</taxon>
        <taxon>Sedentaria</taxon>
        <taxon>Canalipalpata</taxon>
        <taxon>Sabellida</taxon>
        <taxon>Oweniida</taxon>
        <taxon>Oweniidae</taxon>
        <taxon>Owenia</taxon>
    </lineage>
</organism>
<evidence type="ECO:0000256" key="5">
    <source>
        <dbReference type="ARBA" id="ARBA00022989"/>
    </source>
</evidence>
<dbReference type="InterPro" id="IPR005331">
    <property type="entry name" value="Sulfotransferase"/>
</dbReference>
<keyword evidence="8 9" id="KW-0325">Glycoprotein</keyword>
<dbReference type="OrthoDB" id="2019940at2759"/>
<accession>A0A8S4Q1R4</accession>
<keyword evidence="7 9" id="KW-0472">Membrane</keyword>
<reference evidence="10" key="1">
    <citation type="submission" date="2022-03" db="EMBL/GenBank/DDBJ databases">
        <authorList>
            <person name="Martin C."/>
        </authorList>
    </citation>
    <scope>NUCLEOTIDE SEQUENCE</scope>
</reference>
<dbReference type="GO" id="GO:0016051">
    <property type="term" value="P:carbohydrate biosynthetic process"/>
    <property type="evidence" value="ECO:0007669"/>
    <property type="project" value="InterPro"/>
</dbReference>
<feature type="transmembrane region" description="Helical" evidence="9">
    <location>
        <begin position="32"/>
        <end position="51"/>
    </location>
</feature>
<evidence type="ECO:0000256" key="6">
    <source>
        <dbReference type="ARBA" id="ARBA00023034"/>
    </source>
</evidence>